<evidence type="ECO:0000256" key="5">
    <source>
        <dbReference type="RuleBase" id="RU003707"/>
    </source>
</evidence>
<reference evidence="6 7" key="1">
    <citation type="submission" date="2020-03" db="EMBL/GenBank/DDBJ databases">
        <title>Whole genome shotgun sequence of Phytohabitans flavus NBRC 107702.</title>
        <authorList>
            <person name="Komaki H."/>
            <person name="Tamura T."/>
        </authorList>
    </citation>
    <scope>NUCLEOTIDE SEQUENCE [LARGE SCALE GENOMIC DNA]</scope>
    <source>
        <strain evidence="6 7">NBRC 107702</strain>
    </source>
</reference>
<comment type="catalytic activity">
    <reaction evidence="3">
        <text>a (3S)-3-hydroxyacyl-CoA = a (2E)-enoyl-CoA + H2O</text>
        <dbReference type="Rhea" id="RHEA:16105"/>
        <dbReference type="ChEBI" id="CHEBI:15377"/>
        <dbReference type="ChEBI" id="CHEBI:57318"/>
        <dbReference type="ChEBI" id="CHEBI:58856"/>
        <dbReference type="EC" id="4.2.1.17"/>
    </reaction>
</comment>
<evidence type="ECO:0000313" key="7">
    <source>
        <dbReference type="Proteomes" id="UP000502508"/>
    </source>
</evidence>
<evidence type="ECO:0000256" key="1">
    <source>
        <dbReference type="ARBA" id="ARBA00005254"/>
    </source>
</evidence>
<proteinExistence type="inferred from homology"/>
<dbReference type="KEGG" id="pfla:Pflav_007990"/>
<name>A0A6F8XKS5_9ACTN</name>
<dbReference type="GO" id="GO:0006635">
    <property type="term" value="P:fatty acid beta-oxidation"/>
    <property type="evidence" value="ECO:0007669"/>
    <property type="project" value="TreeGrafter"/>
</dbReference>
<dbReference type="InterPro" id="IPR029045">
    <property type="entry name" value="ClpP/crotonase-like_dom_sf"/>
</dbReference>
<dbReference type="InterPro" id="IPR014748">
    <property type="entry name" value="Enoyl-CoA_hydra_C"/>
</dbReference>
<comment type="catalytic activity">
    <reaction evidence="4">
        <text>a 4-saturated-(3S)-3-hydroxyacyl-CoA = a (3E)-enoyl-CoA + H2O</text>
        <dbReference type="Rhea" id="RHEA:20724"/>
        <dbReference type="ChEBI" id="CHEBI:15377"/>
        <dbReference type="ChEBI" id="CHEBI:58521"/>
        <dbReference type="ChEBI" id="CHEBI:137480"/>
        <dbReference type="EC" id="4.2.1.17"/>
    </reaction>
</comment>
<reference evidence="6 7" key="2">
    <citation type="submission" date="2020-03" db="EMBL/GenBank/DDBJ databases">
        <authorList>
            <person name="Ichikawa N."/>
            <person name="Kimura A."/>
            <person name="Kitahashi Y."/>
            <person name="Uohara A."/>
        </authorList>
    </citation>
    <scope>NUCLEOTIDE SEQUENCE [LARGE SCALE GENOMIC DNA]</scope>
    <source>
        <strain evidence="6 7">NBRC 107702</strain>
    </source>
</reference>
<dbReference type="InterPro" id="IPR054898">
    <property type="entry name" value="EnCoAhydt_DpgD"/>
</dbReference>
<evidence type="ECO:0000256" key="4">
    <source>
        <dbReference type="ARBA" id="ARBA00023717"/>
    </source>
</evidence>
<comment type="similarity">
    <text evidence="1 5">Belongs to the enoyl-CoA hydratase/isomerase family.</text>
</comment>
<dbReference type="PANTHER" id="PTHR11941">
    <property type="entry name" value="ENOYL-COA HYDRATASE-RELATED"/>
    <property type="match status" value="1"/>
</dbReference>
<dbReference type="SUPFAM" id="SSF52096">
    <property type="entry name" value="ClpP/crotonase"/>
    <property type="match status" value="1"/>
</dbReference>
<dbReference type="AlphaFoldDB" id="A0A6F8XKS5"/>
<dbReference type="Gene3D" id="3.90.226.10">
    <property type="entry name" value="2-enoyl-CoA Hydratase, Chain A, domain 1"/>
    <property type="match status" value="1"/>
</dbReference>
<dbReference type="Pfam" id="PF00378">
    <property type="entry name" value="ECH_1"/>
    <property type="match status" value="1"/>
</dbReference>
<gene>
    <name evidence="6" type="primary">fadB_1</name>
    <name evidence="6" type="ORF">Pflav_007990</name>
</gene>
<organism evidence="6 7">
    <name type="scientific">Phytohabitans flavus</name>
    <dbReference type="NCBI Taxonomy" id="1076124"/>
    <lineage>
        <taxon>Bacteria</taxon>
        <taxon>Bacillati</taxon>
        <taxon>Actinomycetota</taxon>
        <taxon>Actinomycetes</taxon>
        <taxon>Micromonosporales</taxon>
        <taxon>Micromonosporaceae</taxon>
    </lineage>
</organism>
<dbReference type="InterPro" id="IPR001753">
    <property type="entry name" value="Enoyl-CoA_hydra/iso"/>
</dbReference>
<evidence type="ECO:0000313" key="6">
    <source>
        <dbReference type="EMBL" id="BCB74389.1"/>
    </source>
</evidence>
<dbReference type="InterPro" id="IPR018376">
    <property type="entry name" value="Enoyl-CoA_hyd/isom_CS"/>
</dbReference>
<evidence type="ECO:0000256" key="2">
    <source>
        <dbReference type="ARBA" id="ARBA00023239"/>
    </source>
</evidence>
<dbReference type="CDD" id="cd06558">
    <property type="entry name" value="crotonase-like"/>
    <property type="match status" value="1"/>
</dbReference>
<sequence length="269" mass="29159">MDSTVDGAGVRYEKRGHAAYITLDRPAVLNAMDLAMHASLAAVWDDFERDDDVWVGVLTGAGDRAFSVGQDLKELVRRVDSGEPPTSFGSRGKPGWPRLTERFTLSKPVVARVNGYAFGGGFELVLACDIAIAAEHATFALPEAKLGLVAGAGGVFRLSRQLPLKTAMGHLMTGRPLSAARAYELGLVNEVVPADRLDDCVDGWVEDILRCAPLAVRAVKEAASSSAHLSLPQAFATRYVWEEERVRSQDAREGPLAFVEKRSPKWQGR</sequence>
<dbReference type="PROSITE" id="PS00166">
    <property type="entry name" value="ENOYL_COA_HYDRATASE"/>
    <property type="match status" value="1"/>
</dbReference>
<protein>
    <submittedName>
        <fullName evidence="6">Enoyl-CoA hydratase</fullName>
    </submittedName>
</protein>
<dbReference type="Proteomes" id="UP000502508">
    <property type="component" value="Chromosome"/>
</dbReference>
<dbReference type="PANTHER" id="PTHR11941:SF54">
    <property type="entry name" value="ENOYL-COA HYDRATASE, MITOCHONDRIAL"/>
    <property type="match status" value="1"/>
</dbReference>
<keyword evidence="7" id="KW-1185">Reference proteome</keyword>
<keyword evidence="2" id="KW-0456">Lyase</keyword>
<dbReference type="EMBL" id="AP022870">
    <property type="protein sequence ID" value="BCB74389.1"/>
    <property type="molecule type" value="Genomic_DNA"/>
</dbReference>
<accession>A0A6F8XKS5</accession>
<dbReference type="GO" id="GO:0004300">
    <property type="term" value="F:enoyl-CoA hydratase activity"/>
    <property type="evidence" value="ECO:0007669"/>
    <property type="project" value="UniProtKB-EC"/>
</dbReference>
<evidence type="ECO:0000256" key="3">
    <source>
        <dbReference type="ARBA" id="ARBA00023709"/>
    </source>
</evidence>
<dbReference type="RefSeq" id="WP_232070965.1">
    <property type="nucleotide sequence ID" value="NZ_AP022870.1"/>
</dbReference>
<dbReference type="NCBIfam" id="NF042430">
    <property type="entry name" value="EnCoAhydt_DpgD"/>
    <property type="match status" value="1"/>
</dbReference>
<dbReference type="Gene3D" id="1.10.12.10">
    <property type="entry name" value="Lyase 2-enoyl-coa Hydratase, Chain A, domain 2"/>
    <property type="match status" value="1"/>
</dbReference>